<proteinExistence type="predicted"/>
<reference evidence="1" key="1">
    <citation type="submission" date="2014-09" db="EMBL/GenBank/DDBJ databases">
        <authorList>
            <person name="Magalhaes I.L.F."/>
            <person name="Oliveira U."/>
            <person name="Santos F.R."/>
            <person name="Vidigal T.H.D.A."/>
            <person name="Brescovit A.D."/>
            <person name="Santos A.J."/>
        </authorList>
    </citation>
    <scope>NUCLEOTIDE SEQUENCE</scope>
    <source>
        <tissue evidence="1">Shoot tissue taken approximately 20 cm above the soil surface</tissue>
    </source>
</reference>
<sequence length="48" mass="5724">MSMFYFLLARQQIINSTSHQELENMILQNELLIIHRCSSPMRLPYPTN</sequence>
<protein>
    <submittedName>
        <fullName evidence="1">Uncharacterized protein</fullName>
    </submittedName>
</protein>
<name>A0A0A8Z2T9_ARUDO</name>
<reference evidence="1" key="2">
    <citation type="journal article" date="2015" name="Data Brief">
        <title>Shoot transcriptome of the giant reed, Arundo donax.</title>
        <authorList>
            <person name="Barrero R.A."/>
            <person name="Guerrero F.D."/>
            <person name="Moolhuijzen P."/>
            <person name="Goolsby J.A."/>
            <person name="Tidwell J."/>
            <person name="Bellgard S.E."/>
            <person name="Bellgard M.I."/>
        </authorList>
    </citation>
    <scope>NUCLEOTIDE SEQUENCE</scope>
    <source>
        <tissue evidence="1">Shoot tissue taken approximately 20 cm above the soil surface</tissue>
    </source>
</reference>
<organism evidence="1">
    <name type="scientific">Arundo donax</name>
    <name type="common">Giant reed</name>
    <name type="synonym">Donax arundinaceus</name>
    <dbReference type="NCBI Taxonomy" id="35708"/>
    <lineage>
        <taxon>Eukaryota</taxon>
        <taxon>Viridiplantae</taxon>
        <taxon>Streptophyta</taxon>
        <taxon>Embryophyta</taxon>
        <taxon>Tracheophyta</taxon>
        <taxon>Spermatophyta</taxon>
        <taxon>Magnoliopsida</taxon>
        <taxon>Liliopsida</taxon>
        <taxon>Poales</taxon>
        <taxon>Poaceae</taxon>
        <taxon>PACMAD clade</taxon>
        <taxon>Arundinoideae</taxon>
        <taxon>Arundineae</taxon>
        <taxon>Arundo</taxon>
    </lineage>
</organism>
<dbReference type="AlphaFoldDB" id="A0A0A8Z2T9"/>
<dbReference type="EMBL" id="GBRH01268758">
    <property type="protein sequence ID" value="JAD29137.1"/>
    <property type="molecule type" value="Transcribed_RNA"/>
</dbReference>
<accession>A0A0A8Z2T9</accession>
<evidence type="ECO:0000313" key="1">
    <source>
        <dbReference type="EMBL" id="JAD29137.1"/>
    </source>
</evidence>